<protein>
    <submittedName>
        <fullName evidence="1">Uncharacterized protein</fullName>
    </submittedName>
</protein>
<sequence>MWMASSKHYLPKLKTSTQNLDHLISYFVLVISLVHRQTLGHLIKMAS</sequence>
<organism evidence="1">
    <name type="scientific">Timema douglasi</name>
    <name type="common">Walking stick</name>
    <dbReference type="NCBI Taxonomy" id="61478"/>
    <lineage>
        <taxon>Eukaryota</taxon>
        <taxon>Metazoa</taxon>
        <taxon>Ecdysozoa</taxon>
        <taxon>Arthropoda</taxon>
        <taxon>Hexapoda</taxon>
        <taxon>Insecta</taxon>
        <taxon>Pterygota</taxon>
        <taxon>Neoptera</taxon>
        <taxon>Polyneoptera</taxon>
        <taxon>Phasmatodea</taxon>
        <taxon>Timematodea</taxon>
        <taxon>Timematoidea</taxon>
        <taxon>Timematidae</taxon>
        <taxon>Timema</taxon>
    </lineage>
</organism>
<accession>A0A7R8ZDK2</accession>
<dbReference type="AlphaFoldDB" id="A0A7R8ZDK2"/>
<dbReference type="EMBL" id="OA577391">
    <property type="protein sequence ID" value="CAD7205881.1"/>
    <property type="molecule type" value="Genomic_DNA"/>
</dbReference>
<proteinExistence type="predicted"/>
<reference evidence="1" key="1">
    <citation type="submission" date="2020-11" db="EMBL/GenBank/DDBJ databases">
        <authorList>
            <person name="Tran Van P."/>
        </authorList>
    </citation>
    <scope>NUCLEOTIDE SEQUENCE</scope>
</reference>
<gene>
    <name evidence="1" type="ORF">TDIB3V08_LOCUS12031</name>
</gene>
<evidence type="ECO:0000313" key="1">
    <source>
        <dbReference type="EMBL" id="CAD7205881.1"/>
    </source>
</evidence>
<name>A0A7R8ZDK2_TIMDO</name>